<proteinExistence type="inferred from homology"/>
<evidence type="ECO:0000259" key="6">
    <source>
        <dbReference type="Pfam" id="PF02776"/>
    </source>
</evidence>
<keyword evidence="8" id="KW-1185">Reference proteome</keyword>
<dbReference type="PROSITE" id="PS00187">
    <property type="entry name" value="TPP_ENZYMES"/>
    <property type="match status" value="1"/>
</dbReference>
<organism evidence="7 8">
    <name type="scientific">Actinocorallia aurantiaca</name>
    <dbReference type="NCBI Taxonomy" id="46204"/>
    <lineage>
        <taxon>Bacteria</taxon>
        <taxon>Bacillati</taxon>
        <taxon>Actinomycetota</taxon>
        <taxon>Actinomycetes</taxon>
        <taxon>Streptosporangiales</taxon>
        <taxon>Thermomonosporaceae</taxon>
        <taxon>Actinocorallia</taxon>
    </lineage>
</organism>
<dbReference type="CDD" id="cd07035">
    <property type="entry name" value="TPP_PYR_POX_like"/>
    <property type="match status" value="1"/>
</dbReference>
<dbReference type="Gene3D" id="3.40.50.1220">
    <property type="entry name" value="TPP-binding domain"/>
    <property type="match status" value="1"/>
</dbReference>
<reference evidence="7 8" key="1">
    <citation type="journal article" date="2019" name="Int. J. Syst. Evol. Microbiol.">
        <title>The Global Catalogue of Microorganisms (GCM) 10K type strain sequencing project: providing services to taxonomists for standard genome sequencing and annotation.</title>
        <authorList>
            <consortium name="The Broad Institute Genomics Platform"/>
            <consortium name="The Broad Institute Genome Sequencing Center for Infectious Disease"/>
            <person name="Wu L."/>
            <person name="Ma J."/>
        </authorList>
    </citation>
    <scope>NUCLEOTIDE SEQUENCE [LARGE SCALE GENOMIC DNA]</scope>
    <source>
        <strain evidence="7 8">JCM 8201</strain>
    </source>
</reference>
<dbReference type="PANTHER" id="PTHR18968">
    <property type="entry name" value="THIAMINE PYROPHOSPHATE ENZYMES"/>
    <property type="match status" value="1"/>
</dbReference>
<dbReference type="SUPFAM" id="SSF52467">
    <property type="entry name" value="DHS-like NAD/FAD-binding domain"/>
    <property type="match status" value="1"/>
</dbReference>
<feature type="domain" description="Thiamine pyrophosphate enzyme central" evidence="4">
    <location>
        <begin position="182"/>
        <end position="317"/>
    </location>
</feature>
<evidence type="ECO:0000313" key="8">
    <source>
        <dbReference type="Proteomes" id="UP001501842"/>
    </source>
</evidence>
<dbReference type="Pfam" id="PF02776">
    <property type="entry name" value="TPP_enzyme_N"/>
    <property type="match status" value="1"/>
</dbReference>
<comment type="caution">
    <text evidence="7">The sequence shown here is derived from an EMBL/GenBank/DDBJ whole genome shotgun (WGS) entry which is preliminary data.</text>
</comment>
<dbReference type="InterPro" id="IPR045229">
    <property type="entry name" value="TPP_enz"/>
</dbReference>
<evidence type="ECO:0000256" key="2">
    <source>
        <dbReference type="ARBA" id="ARBA00023052"/>
    </source>
</evidence>
<dbReference type="InterPro" id="IPR011766">
    <property type="entry name" value="TPP_enzyme_TPP-bd"/>
</dbReference>
<dbReference type="Pfam" id="PF02775">
    <property type="entry name" value="TPP_enzyme_C"/>
    <property type="match status" value="1"/>
</dbReference>
<dbReference type="SUPFAM" id="SSF52518">
    <property type="entry name" value="Thiamin diphosphate-binding fold (THDP-binding)"/>
    <property type="match status" value="2"/>
</dbReference>
<evidence type="ECO:0000259" key="4">
    <source>
        <dbReference type="Pfam" id="PF00205"/>
    </source>
</evidence>
<feature type="domain" description="Thiamine pyrophosphate enzyme TPP-binding" evidence="5">
    <location>
        <begin position="388"/>
        <end position="532"/>
    </location>
</feature>
<dbReference type="Proteomes" id="UP001501842">
    <property type="component" value="Unassembled WGS sequence"/>
</dbReference>
<evidence type="ECO:0000313" key="7">
    <source>
        <dbReference type="EMBL" id="GAA2727337.1"/>
    </source>
</evidence>
<dbReference type="CDD" id="cd02002">
    <property type="entry name" value="TPP_BFDC"/>
    <property type="match status" value="1"/>
</dbReference>
<dbReference type="EMBL" id="BAAATZ010000012">
    <property type="protein sequence ID" value="GAA2727337.1"/>
    <property type="molecule type" value="Genomic_DNA"/>
</dbReference>
<evidence type="ECO:0000259" key="5">
    <source>
        <dbReference type="Pfam" id="PF02775"/>
    </source>
</evidence>
<accession>A0ABN3UAV6</accession>
<sequence>MLAVLRDEGVSKVFGNPGTTELPFVEALARSPEFGYVLGVQEASVVAMADGYARATRRPAFVSLHAAAGLANGLAGLLNANRSRTPLVVTAGQQDRRHLLHDPMLSGDLPGLARAAVKQAVEVQHARDLPVLLRRAFALAVRPPAGPVLLSIPMDLLEEETHVGPPPPRSRRGGTAPAAGWREAAALLAGAAAPAVVAGDGVGRDDALAEMVAVAEALGATVFHQPMNDGVDFPTTHPLYAKTLEPRNSAIRSALDGHDVVFVVGTRAFTAHHYEPGSPIPEGTSVVQLDDDPDEPGRVFPVALGLVGGIRATLAELAGALAGRVRDAPARTEAAGRKHAAGRAALRDRALAAYGDAPMDPLAAVHAVVAGIPDDAVVVEEAITSGVLLRRLLPLRRPRSYVHTVGGGLGHGIGAAVGARLGDPSRPVVAVLGDGCTLFGLQGLWSAARYDVPVVFVVMNNGEYRTLKETVGRRGRIGDGRCAGLDLNPPELDFTEAARFFGVEAVRAGSARQVTEAVAKAVAGGRPFLVDVPVTGAETRPAGAPSR</sequence>
<protein>
    <submittedName>
        <fullName evidence="7">Thiamine pyrophosphate-binding protein</fullName>
    </submittedName>
</protein>
<dbReference type="Pfam" id="PF00205">
    <property type="entry name" value="TPP_enzyme_M"/>
    <property type="match status" value="1"/>
</dbReference>
<dbReference type="InterPro" id="IPR000399">
    <property type="entry name" value="TPP-bd_CS"/>
</dbReference>
<dbReference type="InterPro" id="IPR029061">
    <property type="entry name" value="THDP-binding"/>
</dbReference>
<name>A0ABN3UAV6_9ACTN</name>
<feature type="domain" description="Thiamine pyrophosphate enzyme N-terminal TPP-binding" evidence="6">
    <location>
        <begin position="1"/>
        <end position="100"/>
    </location>
</feature>
<dbReference type="Gene3D" id="3.40.50.970">
    <property type="match status" value="2"/>
</dbReference>
<evidence type="ECO:0000256" key="3">
    <source>
        <dbReference type="RuleBase" id="RU362132"/>
    </source>
</evidence>
<dbReference type="InterPro" id="IPR012001">
    <property type="entry name" value="Thiamin_PyroP_enz_TPP-bd_dom"/>
</dbReference>
<dbReference type="PANTHER" id="PTHR18968:SF133">
    <property type="entry name" value="BENZOYLFORMATE DECARBOXYLASE"/>
    <property type="match status" value="1"/>
</dbReference>
<comment type="similarity">
    <text evidence="1 3">Belongs to the TPP enzyme family.</text>
</comment>
<dbReference type="InterPro" id="IPR029035">
    <property type="entry name" value="DHS-like_NAD/FAD-binding_dom"/>
</dbReference>
<gene>
    <name evidence="7" type="ORF">GCM10010439_33070</name>
</gene>
<keyword evidence="2 3" id="KW-0786">Thiamine pyrophosphate</keyword>
<evidence type="ECO:0000256" key="1">
    <source>
        <dbReference type="ARBA" id="ARBA00007812"/>
    </source>
</evidence>
<dbReference type="InterPro" id="IPR012000">
    <property type="entry name" value="Thiamin_PyroP_enz_cen_dom"/>
</dbReference>